<gene>
    <name evidence="5" type="ORF">B0I36DRAFT_249690</name>
</gene>
<dbReference type="GO" id="GO:0030170">
    <property type="term" value="F:pyridoxal phosphate binding"/>
    <property type="evidence" value="ECO:0007669"/>
    <property type="project" value="InterPro"/>
</dbReference>
<evidence type="ECO:0000256" key="1">
    <source>
        <dbReference type="ARBA" id="ARBA00001933"/>
    </source>
</evidence>
<keyword evidence="3 4" id="KW-0663">Pyridoxal phosphate</keyword>
<name>A0A9P9BKY8_9PEZI</name>
<evidence type="ECO:0000256" key="3">
    <source>
        <dbReference type="ARBA" id="ARBA00022898"/>
    </source>
</evidence>
<comment type="caution">
    <text evidence="5">The sequence shown here is derived from an EMBL/GenBank/DDBJ whole genome shotgun (WGS) entry which is preliminary data.</text>
</comment>
<dbReference type="InterPro" id="IPR015422">
    <property type="entry name" value="PyrdxlP-dep_Trfase_small"/>
</dbReference>
<evidence type="ECO:0000256" key="2">
    <source>
        <dbReference type="ARBA" id="ARBA00008954"/>
    </source>
</evidence>
<evidence type="ECO:0000313" key="5">
    <source>
        <dbReference type="EMBL" id="KAH7024354.1"/>
    </source>
</evidence>
<dbReference type="EMBL" id="JAGTJQ010000009">
    <property type="protein sequence ID" value="KAH7024354.1"/>
    <property type="molecule type" value="Genomic_DNA"/>
</dbReference>
<dbReference type="Gene3D" id="3.40.640.10">
    <property type="entry name" value="Type I PLP-dependent aspartate aminotransferase-like (Major domain)"/>
    <property type="match status" value="1"/>
</dbReference>
<dbReference type="AlphaFoldDB" id="A0A9P9BKY8"/>
<evidence type="ECO:0000313" key="6">
    <source>
        <dbReference type="Proteomes" id="UP000756346"/>
    </source>
</evidence>
<dbReference type="NCBIfam" id="NF005685">
    <property type="entry name" value="PRK07483.1"/>
    <property type="match status" value="1"/>
</dbReference>
<proteinExistence type="inferred from homology"/>
<reference evidence="5" key="1">
    <citation type="journal article" date="2021" name="Nat. Commun.">
        <title>Genetic determinants of endophytism in the Arabidopsis root mycobiome.</title>
        <authorList>
            <person name="Mesny F."/>
            <person name="Miyauchi S."/>
            <person name="Thiergart T."/>
            <person name="Pickel B."/>
            <person name="Atanasova L."/>
            <person name="Karlsson M."/>
            <person name="Huettel B."/>
            <person name="Barry K.W."/>
            <person name="Haridas S."/>
            <person name="Chen C."/>
            <person name="Bauer D."/>
            <person name="Andreopoulos W."/>
            <person name="Pangilinan J."/>
            <person name="LaButti K."/>
            <person name="Riley R."/>
            <person name="Lipzen A."/>
            <person name="Clum A."/>
            <person name="Drula E."/>
            <person name="Henrissat B."/>
            <person name="Kohler A."/>
            <person name="Grigoriev I.V."/>
            <person name="Martin F.M."/>
            <person name="Hacquard S."/>
        </authorList>
    </citation>
    <scope>NUCLEOTIDE SEQUENCE</scope>
    <source>
        <strain evidence="5">MPI-CAGE-CH-0230</strain>
    </source>
</reference>
<protein>
    <submittedName>
        <fullName evidence="5">Pyridoxal phosphate-dependent transferase</fullName>
    </submittedName>
</protein>
<dbReference type="InterPro" id="IPR015424">
    <property type="entry name" value="PyrdxlP-dep_Trfase"/>
</dbReference>
<keyword evidence="5" id="KW-0808">Transferase</keyword>
<dbReference type="GO" id="GO:0008483">
    <property type="term" value="F:transaminase activity"/>
    <property type="evidence" value="ECO:0007669"/>
    <property type="project" value="InterPro"/>
</dbReference>
<dbReference type="FunFam" id="3.40.640.10:FF:000004">
    <property type="entry name" value="Acetylornithine aminotransferase"/>
    <property type="match status" value="1"/>
</dbReference>
<sequence>MSSTTTSTITTKAAAAVGLAVETTGPPEPSLMHRSLRSRPVSVQSGSGIYLNLWNGRRVLDGCAGAAVAILGHGHPAVQAAIVEQVAKVSYVHTAKYTTDSAEDLADLILGTRPFGLSKAYFVGSGSEAMDSAMKLARQFHYERGETHRTKWVARRQAYHGNTVGAMSVSSNRARRVPYEDSLLLGGVSFVDPANSYRGQLATETEEQFVERLIKELDEEFRRIGPRSVIAFIAETVGGATGGCVTAPKGYFERVRKLCDEYGILLILDEVMCGSGRTGSYFAFEHEGDVVPDIVTVGKGLGGGYAPIAGIYIHDKVVHALRQGSAAYNHGHTYQAHPVSCAAALATQQVVKSLGLVEACAEKGMILGALLRDRLGEKKYVGDVRGRGLFWAVEFVEDKATKKPLDLSVGFSGRLQQECFDLGLDIYPGQGTVDGIVGDHILLTPPLTITPDQLQSMVDILSNAYDTLEDQLGATS</sequence>
<dbReference type="OrthoDB" id="5419315at2759"/>
<accession>A0A9P9BKY8</accession>
<dbReference type="Proteomes" id="UP000756346">
    <property type="component" value="Unassembled WGS sequence"/>
</dbReference>
<dbReference type="Gene3D" id="3.90.1150.10">
    <property type="entry name" value="Aspartate Aminotransferase, domain 1"/>
    <property type="match status" value="1"/>
</dbReference>
<evidence type="ECO:0000256" key="4">
    <source>
        <dbReference type="RuleBase" id="RU003560"/>
    </source>
</evidence>
<dbReference type="SUPFAM" id="SSF53383">
    <property type="entry name" value="PLP-dependent transferases"/>
    <property type="match status" value="1"/>
</dbReference>
<comment type="cofactor">
    <cofactor evidence="1">
        <name>pyridoxal 5'-phosphate</name>
        <dbReference type="ChEBI" id="CHEBI:597326"/>
    </cofactor>
</comment>
<dbReference type="GO" id="GO:0005829">
    <property type="term" value="C:cytosol"/>
    <property type="evidence" value="ECO:0007669"/>
    <property type="project" value="TreeGrafter"/>
</dbReference>
<keyword evidence="6" id="KW-1185">Reference proteome</keyword>
<dbReference type="InterPro" id="IPR015421">
    <property type="entry name" value="PyrdxlP-dep_Trfase_major"/>
</dbReference>
<dbReference type="PANTHER" id="PTHR43094">
    <property type="entry name" value="AMINOTRANSFERASE"/>
    <property type="match status" value="1"/>
</dbReference>
<dbReference type="InterPro" id="IPR005814">
    <property type="entry name" value="Aminotrans_3"/>
</dbReference>
<dbReference type="Pfam" id="PF00202">
    <property type="entry name" value="Aminotran_3"/>
    <property type="match status" value="1"/>
</dbReference>
<dbReference type="GeneID" id="70180038"/>
<organism evidence="5 6">
    <name type="scientific">Microdochium trichocladiopsis</name>
    <dbReference type="NCBI Taxonomy" id="1682393"/>
    <lineage>
        <taxon>Eukaryota</taxon>
        <taxon>Fungi</taxon>
        <taxon>Dikarya</taxon>
        <taxon>Ascomycota</taxon>
        <taxon>Pezizomycotina</taxon>
        <taxon>Sordariomycetes</taxon>
        <taxon>Xylariomycetidae</taxon>
        <taxon>Xylariales</taxon>
        <taxon>Microdochiaceae</taxon>
        <taxon>Microdochium</taxon>
    </lineage>
</organism>
<dbReference type="PANTHER" id="PTHR43094:SF1">
    <property type="entry name" value="AMINOTRANSFERASE CLASS-III"/>
    <property type="match status" value="1"/>
</dbReference>
<dbReference type="RefSeq" id="XP_046007902.1">
    <property type="nucleotide sequence ID" value="XM_046150492.1"/>
</dbReference>
<comment type="similarity">
    <text evidence="2 4">Belongs to the class-III pyridoxal-phosphate-dependent aminotransferase family.</text>
</comment>
<dbReference type="CDD" id="cd00610">
    <property type="entry name" value="OAT_like"/>
    <property type="match status" value="1"/>
</dbReference>